<organism evidence="1 2">
    <name type="scientific">Methylobacterium longum</name>
    <dbReference type="NCBI Taxonomy" id="767694"/>
    <lineage>
        <taxon>Bacteria</taxon>
        <taxon>Pseudomonadati</taxon>
        <taxon>Pseudomonadota</taxon>
        <taxon>Alphaproteobacteria</taxon>
        <taxon>Hyphomicrobiales</taxon>
        <taxon>Methylobacteriaceae</taxon>
        <taxon>Methylobacterium</taxon>
    </lineage>
</organism>
<evidence type="ECO:0000313" key="2">
    <source>
        <dbReference type="Proteomes" id="UP001244297"/>
    </source>
</evidence>
<dbReference type="EMBL" id="JAUFPT010000062">
    <property type="protein sequence ID" value="MDN3572784.1"/>
    <property type="molecule type" value="Genomic_DNA"/>
</dbReference>
<proteinExistence type="predicted"/>
<keyword evidence="2" id="KW-1185">Reference proteome</keyword>
<dbReference type="Gene3D" id="3.40.630.10">
    <property type="entry name" value="Zn peptidases"/>
    <property type="match status" value="1"/>
</dbReference>
<sequence>MRSKDERALLREAEQVLGLVRQAAEEENRRWNSTAVTVAVKLIGDRRAGLTPLASPVVRTARRSIASVLTDATVNVTGEHTDSNVAMSPGVPAVILSGGGEGGNSHSRSAWYKPVNAYVGPQNALPTLLTQVGIKDVTEPS</sequence>
<evidence type="ECO:0000313" key="1">
    <source>
        <dbReference type="EMBL" id="MDN3572784.1"/>
    </source>
</evidence>
<gene>
    <name evidence="1" type="ORF">QWZ18_19390</name>
</gene>
<comment type="caution">
    <text evidence="1">The sequence shown here is derived from an EMBL/GenBank/DDBJ whole genome shotgun (WGS) entry which is preliminary data.</text>
</comment>
<dbReference type="RefSeq" id="WP_290356165.1">
    <property type="nucleotide sequence ID" value="NZ_JAUFPT010000062.1"/>
</dbReference>
<dbReference type="Proteomes" id="UP001244297">
    <property type="component" value="Unassembled WGS sequence"/>
</dbReference>
<protein>
    <submittedName>
        <fullName evidence="1">Uncharacterized protein</fullName>
    </submittedName>
</protein>
<name>A0ABT8AS88_9HYPH</name>
<dbReference type="Gene3D" id="3.30.70.360">
    <property type="match status" value="1"/>
</dbReference>
<reference evidence="2" key="1">
    <citation type="journal article" date="2019" name="Int. J. Syst. Evol. Microbiol.">
        <title>The Global Catalogue of Microorganisms (GCM) 10K type strain sequencing project: providing services to taxonomists for standard genome sequencing and annotation.</title>
        <authorList>
            <consortium name="The Broad Institute Genomics Platform"/>
            <consortium name="The Broad Institute Genome Sequencing Center for Infectious Disease"/>
            <person name="Wu L."/>
            <person name="Ma J."/>
        </authorList>
    </citation>
    <scope>NUCLEOTIDE SEQUENCE [LARGE SCALE GENOMIC DNA]</scope>
    <source>
        <strain evidence="2">CECT 7806</strain>
    </source>
</reference>
<accession>A0ABT8AS88</accession>